<dbReference type="CDD" id="cd01317">
    <property type="entry name" value="DHOase_IIa"/>
    <property type="match status" value="1"/>
</dbReference>
<dbReference type="NCBIfam" id="TIGR00857">
    <property type="entry name" value="pyrC_multi"/>
    <property type="match status" value="1"/>
</dbReference>
<dbReference type="Gene3D" id="3.20.20.140">
    <property type="entry name" value="Metal-dependent hydrolases"/>
    <property type="match status" value="1"/>
</dbReference>
<dbReference type="SUPFAM" id="SSF51338">
    <property type="entry name" value="Composite domain of metallo-dependent hydrolases"/>
    <property type="match status" value="1"/>
</dbReference>
<dbReference type="RefSeq" id="WP_005003404.1">
    <property type="nucleotide sequence ID" value="NZ_CH672427.1"/>
</dbReference>
<keyword evidence="5" id="KW-1185">Reference proteome</keyword>
<protein>
    <submittedName>
        <fullName evidence="4">Dihydroorotase family protein</fullName>
    </submittedName>
</protein>
<dbReference type="Gene3D" id="2.30.40.10">
    <property type="entry name" value="Urease, subunit C, domain 1"/>
    <property type="match status" value="1"/>
</dbReference>
<feature type="domain" description="Amidohydrolase-related" evidence="2">
    <location>
        <begin position="284"/>
        <end position="419"/>
    </location>
</feature>
<dbReference type="GO" id="GO:0006145">
    <property type="term" value="P:purine nucleobase catabolic process"/>
    <property type="evidence" value="ECO:0007669"/>
    <property type="project" value="TreeGrafter"/>
</dbReference>
<dbReference type="eggNOG" id="COG0044">
    <property type="taxonomic scope" value="Bacteria"/>
</dbReference>
<dbReference type="InterPro" id="IPR050138">
    <property type="entry name" value="DHOase/Allantoinase_Hydrolase"/>
</dbReference>
<dbReference type="Proteomes" id="UP000003374">
    <property type="component" value="Unassembled WGS sequence"/>
</dbReference>
<reference evidence="4 5" key="1">
    <citation type="submission" date="2006-02" db="EMBL/GenBank/DDBJ databases">
        <authorList>
            <person name="Waterbury J."/>
            <person name="Ferriera S."/>
            <person name="Johnson J."/>
            <person name="Kravitz S."/>
            <person name="Halpern A."/>
            <person name="Remington K."/>
            <person name="Beeson K."/>
            <person name="Tran B."/>
            <person name="Rogers Y.-H."/>
            <person name="Friedman R."/>
            <person name="Venter J.C."/>
        </authorList>
    </citation>
    <scope>NUCLEOTIDE SEQUENCE [LARGE SCALE GENOMIC DNA]</scope>
    <source>
        <strain evidence="4 5">Nb-231</strain>
    </source>
</reference>
<keyword evidence="1" id="KW-0665">Pyrimidine biosynthesis</keyword>
<dbReference type="GO" id="GO:0004038">
    <property type="term" value="F:allantoinase activity"/>
    <property type="evidence" value="ECO:0007669"/>
    <property type="project" value="TreeGrafter"/>
</dbReference>
<dbReference type="OrthoDB" id="5687299at2"/>
<dbReference type="EMBL" id="AAOF01000009">
    <property type="protein sequence ID" value="EAR21370.1"/>
    <property type="molecule type" value="Genomic_DNA"/>
</dbReference>
<dbReference type="SUPFAM" id="SSF51556">
    <property type="entry name" value="Metallo-dependent hydrolases"/>
    <property type="match status" value="1"/>
</dbReference>
<evidence type="ECO:0000313" key="5">
    <source>
        <dbReference type="Proteomes" id="UP000003374"/>
    </source>
</evidence>
<dbReference type="InterPro" id="IPR004722">
    <property type="entry name" value="DHOase"/>
</dbReference>
<dbReference type="GO" id="GO:0046872">
    <property type="term" value="F:metal ion binding"/>
    <property type="evidence" value="ECO:0007669"/>
    <property type="project" value="InterPro"/>
</dbReference>
<gene>
    <name evidence="4" type="ORF">NB231_13286</name>
</gene>
<accession>A4BSB0</accession>
<evidence type="ECO:0000256" key="1">
    <source>
        <dbReference type="ARBA" id="ARBA00022975"/>
    </source>
</evidence>
<dbReference type="AlphaFoldDB" id="A4BSB0"/>
<dbReference type="STRING" id="314278.NB231_13286"/>
<feature type="domain" description="Dihydroorotase catalytic" evidence="3">
    <location>
        <begin position="51"/>
        <end position="220"/>
    </location>
</feature>
<dbReference type="GO" id="GO:0005737">
    <property type="term" value="C:cytoplasm"/>
    <property type="evidence" value="ECO:0007669"/>
    <property type="project" value="TreeGrafter"/>
</dbReference>
<sequence>MNRIRIHGGRVIDPASGRDELAEVVVADGRILAVGESPTDLTVDLEIDATGQIVCPGLIDLATRLGEPGAEHKATIASETRAGAAGGITTLACLPDTHPVMDTPSVVELMHRRAQEANSVRVLPLGALTLGLAGERLSEMVALQQAGCAAMTDAGHTIRDTLVLQRALEYAATFEIPVLLTPADPWLSQAGYLHDGIVATRLGIPGIPATAELAELGRSLALVADIQGRTHFGRLSTQQGVELIARAQNSGLPVTADVAIHQLFLTETDCAEFDARFHLQPPLRSIADRKALRAALNDGTIGVICSDHQPHDSDAKNGPFTSTASGACGVDTLLSLLLRLVEEGVFDLRQGLACVTINPARVLGLETGCLTPGAPADICIFDPDAVWWCTPETLRSQAKNSPFLGWELPGRVNHTLVDGLLIHRHDDPL</sequence>
<dbReference type="PANTHER" id="PTHR43668:SF2">
    <property type="entry name" value="ALLANTOINASE"/>
    <property type="match status" value="1"/>
</dbReference>
<dbReference type="InterPro" id="IPR024403">
    <property type="entry name" value="DHOase_cat"/>
</dbReference>
<dbReference type="InterPro" id="IPR032466">
    <property type="entry name" value="Metal_Hydrolase"/>
</dbReference>
<dbReference type="GO" id="GO:0006221">
    <property type="term" value="P:pyrimidine nucleotide biosynthetic process"/>
    <property type="evidence" value="ECO:0007669"/>
    <property type="project" value="UniProtKB-KW"/>
</dbReference>
<evidence type="ECO:0000313" key="4">
    <source>
        <dbReference type="EMBL" id="EAR21370.1"/>
    </source>
</evidence>
<comment type="caution">
    <text evidence="4">The sequence shown here is derived from an EMBL/GenBank/DDBJ whole genome shotgun (WGS) entry which is preliminary data.</text>
</comment>
<dbReference type="HOGENOM" id="CLU_015572_1_0_6"/>
<evidence type="ECO:0000259" key="3">
    <source>
        <dbReference type="Pfam" id="PF12890"/>
    </source>
</evidence>
<name>A4BSB0_9GAMM</name>
<dbReference type="PANTHER" id="PTHR43668">
    <property type="entry name" value="ALLANTOINASE"/>
    <property type="match status" value="1"/>
</dbReference>
<dbReference type="GO" id="GO:0004151">
    <property type="term" value="F:dihydroorotase activity"/>
    <property type="evidence" value="ECO:0007669"/>
    <property type="project" value="InterPro"/>
</dbReference>
<organism evidence="4 5">
    <name type="scientific">Nitrococcus mobilis Nb-231</name>
    <dbReference type="NCBI Taxonomy" id="314278"/>
    <lineage>
        <taxon>Bacteria</taxon>
        <taxon>Pseudomonadati</taxon>
        <taxon>Pseudomonadota</taxon>
        <taxon>Gammaproteobacteria</taxon>
        <taxon>Chromatiales</taxon>
        <taxon>Ectothiorhodospiraceae</taxon>
        <taxon>Nitrococcus</taxon>
    </lineage>
</organism>
<proteinExistence type="predicted"/>
<dbReference type="Pfam" id="PF12890">
    <property type="entry name" value="DHOase"/>
    <property type="match status" value="1"/>
</dbReference>
<evidence type="ECO:0000259" key="2">
    <source>
        <dbReference type="Pfam" id="PF01979"/>
    </source>
</evidence>
<dbReference type="Pfam" id="PF01979">
    <property type="entry name" value="Amidohydro_1"/>
    <property type="match status" value="1"/>
</dbReference>
<dbReference type="InterPro" id="IPR006680">
    <property type="entry name" value="Amidohydro-rel"/>
</dbReference>
<dbReference type="NCBIfam" id="NF005791">
    <property type="entry name" value="PRK07627.1"/>
    <property type="match status" value="1"/>
</dbReference>
<dbReference type="InterPro" id="IPR011059">
    <property type="entry name" value="Metal-dep_hydrolase_composite"/>
</dbReference>